<feature type="domain" description="Tail sheath protein subtilisin-like" evidence="2">
    <location>
        <begin position="181"/>
        <end position="251"/>
    </location>
</feature>
<feature type="domain" description="Phage tail sheath protein-like beta-sandwich" evidence="3">
    <location>
        <begin position="91"/>
        <end position="180"/>
    </location>
</feature>
<protein>
    <recommendedName>
        <fullName evidence="7">Phage tail sheath protein</fullName>
    </recommendedName>
</protein>
<reference evidence="5 6" key="1">
    <citation type="submission" date="2021-04" db="EMBL/GenBank/DDBJ databases">
        <title>Draft genome sequence of Paenibacillus cisolokensis, LC2-13A.</title>
        <authorList>
            <person name="Uke A."/>
            <person name="Chhe C."/>
            <person name="Baramee S."/>
            <person name="Kosugi A."/>
        </authorList>
    </citation>
    <scope>NUCLEOTIDE SEQUENCE [LARGE SCALE GENOMIC DNA]</scope>
    <source>
        <strain evidence="5 6">LC2-13A</strain>
    </source>
</reference>
<dbReference type="Pfam" id="PF17481">
    <property type="entry name" value="Phage_sheath_domII"/>
    <property type="match status" value="1"/>
</dbReference>
<feature type="domain" description="Tail sheath protein Gp18-like" evidence="4">
    <location>
        <begin position="33"/>
        <end position="90"/>
    </location>
</feature>
<name>A0ABQ4N661_9BACL</name>
<accession>A0ABQ4N661</accession>
<evidence type="ECO:0008006" key="7">
    <source>
        <dbReference type="Google" id="ProtNLM"/>
    </source>
</evidence>
<dbReference type="Proteomes" id="UP000680304">
    <property type="component" value="Unassembled WGS sequence"/>
</dbReference>
<evidence type="ECO:0000313" key="6">
    <source>
        <dbReference type="Proteomes" id="UP000680304"/>
    </source>
</evidence>
<dbReference type="Gene3D" id="3.30.1490.360">
    <property type="match status" value="1"/>
</dbReference>
<evidence type="ECO:0000259" key="3">
    <source>
        <dbReference type="Pfam" id="PF17481"/>
    </source>
</evidence>
<evidence type="ECO:0000256" key="1">
    <source>
        <dbReference type="ARBA" id="ARBA00008005"/>
    </source>
</evidence>
<dbReference type="InterPro" id="IPR035326">
    <property type="entry name" value="Beta_sandwich_Seath"/>
</dbReference>
<comment type="caution">
    <text evidence="5">The sequence shown here is derived from an EMBL/GenBank/DDBJ whole genome shotgun (WGS) entry which is preliminary data.</text>
</comment>
<dbReference type="Pfam" id="PF04984">
    <property type="entry name" value="Phage_sheath_1"/>
    <property type="match status" value="1"/>
</dbReference>
<evidence type="ECO:0000313" key="5">
    <source>
        <dbReference type="EMBL" id="GIQ63635.1"/>
    </source>
</evidence>
<proteinExistence type="inferred from homology"/>
<organism evidence="5 6">
    <name type="scientific">Paenibacillus cisolokensis</name>
    <dbReference type="NCBI Taxonomy" id="1658519"/>
    <lineage>
        <taxon>Bacteria</taxon>
        <taxon>Bacillati</taxon>
        <taxon>Bacillota</taxon>
        <taxon>Bacilli</taxon>
        <taxon>Bacillales</taxon>
        <taxon>Paenibacillaceae</taxon>
        <taxon>Paenibacillus</taxon>
    </lineage>
</organism>
<dbReference type="InterPro" id="IPR035089">
    <property type="entry name" value="Phage_sheath_subtilisin"/>
</dbReference>
<sequence length="282" mass="30513">MSGGTWTAQNKVAAGVYINFVGEAKPLGTLGERGIVSLPLPLSWGPAKQVIAVEADADTFEMLGYPITAPQLLLVREALKRARTLLLYRLNTGTQASATIGSLTVTAKYGGVRGNDISIVVQANIDDPARFDVKTLVAGTEVDSQTVDMIEELKPNAWVNLTGTGEPTVTAGTPLTGGADGTVVAQDYLDYLAAIEVHDFQTIGLTATDATTKDVFVSFAKRLRDDEGKKIQVVMENYPTADYEGVISVKTASYWQMGRHSLRRRRSRGWPGRQPGRLRTNR</sequence>
<dbReference type="Gene3D" id="3.40.50.11790">
    <property type="match status" value="1"/>
</dbReference>
<dbReference type="Gene3D" id="2.60.40.4290">
    <property type="match status" value="1"/>
</dbReference>
<evidence type="ECO:0000259" key="4">
    <source>
        <dbReference type="Pfam" id="PF22671"/>
    </source>
</evidence>
<dbReference type="InterPro" id="IPR054564">
    <property type="entry name" value="Gp18_domIII_N"/>
</dbReference>
<gene>
    <name evidence="5" type="ORF">PACILC2_22030</name>
</gene>
<keyword evidence="6" id="KW-1185">Reference proteome</keyword>
<dbReference type="Pfam" id="PF22671">
    <property type="entry name" value="Gp18_domIII_N"/>
    <property type="match status" value="1"/>
</dbReference>
<dbReference type="EMBL" id="BOVJ01000067">
    <property type="protein sequence ID" value="GIQ63635.1"/>
    <property type="molecule type" value="Genomic_DNA"/>
</dbReference>
<evidence type="ECO:0000259" key="2">
    <source>
        <dbReference type="Pfam" id="PF04984"/>
    </source>
</evidence>
<comment type="similarity">
    <text evidence="1">Belongs to the myoviridae tail sheath protein family.</text>
</comment>